<protein>
    <submittedName>
        <fullName evidence="1">Uncharacterized protein</fullName>
    </submittedName>
</protein>
<sequence length="40" mass="4517">MSAHQCSIRFVYINSNSRKGSSLLRNEIILTAALEKKIHS</sequence>
<dbReference type="EMBL" id="HACA01014950">
    <property type="protein sequence ID" value="CDW32311.1"/>
    <property type="molecule type" value="Transcribed_RNA"/>
</dbReference>
<evidence type="ECO:0000313" key="1">
    <source>
        <dbReference type="EMBL" id="CDW32311.1"/>
    </source>
</evidence>
<reference evidence="1" key="1">
    <citation type="submission" date="2014-05" db="EMBL/GenBank/DDBJ databases">
        <authorList>
            <person name="Chronopoulou M."/>
        </authorList>
    </citation>
    <scope>NUCLEOTIDE SEQUENCE</scope>
    <source>
        <tissue evidence="1">Whole organism</tissue>
    </source>
</reference>
<name>A0A0K2U3M6_LEPSM</name>
<proteinExistence type="predicted"/>
<accession>A0A0K2U3M6</accession>
<dbReference type="AlphaFoldDB" id="A0A0K2U3M6"/>
<organism evidence="1">
    <name type="scientific">Lepeophtheirus salmonis</name>
    <name type="common">Salmon louse</name>
    <name type="synonym">Caligus salmonis</name>
    <dbReference type="NCBI Taxonomy" id="72036"/>
    <lineage>
        <taxon>Eukaryota</taxon>
        <taxon>Metazoa</taxon>
        <taxon>Ecdysozoa</taxon>
        <taxon>Arthropoda</taxon>
        <taxon>Crustacea</taxon>
        <taxon>Multicrustacea</taxon>
        <taxon>Hexanauplia</taxon>
        <taxon>Copepoda</taxon>
        <taxon>Siphonostomatoida</taxon>
        <taxon>Caligidae</taxon>
        <taxon>Lepeophtheirus</taxon>
    </lineage>
</organism>